<dbReference type="Proteomes" id="UP001179952">
    <property type="component" value="Unassembled WGS sequence"/>
</dbReference>
<feature type="compositionally biased region" description="Polar residues" evidence="1">
    <location>
        <begin position="10"/>
        <end position="20"/>
    </location>
</feature>
<evidence type="ECO:0000256" key="1">
    <source>
        <dbReference type="SAM" id="MobiDB-lite"/>
    </source>
</evidence>
<accession>A0AAV9A902</accession>
<evidence type="ECO:0000313" key="4">
    <source>
        <dbReference type="Proteomes" id="UP001179952"/>
    </source>
</evidence>
<evidence type="ECO:0008006" key="5">
    <source>
        <dbReference type="Google" id="ProtNLM"/>
    </source>
</evidence>
<keyword evidence="2" id="KW-0472">Membrane</keyword>
<dbReference type="AlphaFoldDB" id="A0AAV9A902"/>
<gene>
    <name evidence="3" type="ORF">QJS04_geneDACA013355</name>
</gene>
<reference evidence="3" key="1">
    <citation type="journal article" date="2023" name="Nat. Commun.">
        <title>Diploid and tetraploid genomes of Acorus and the evolution of monocots.</title>
        <authorList>
            <person name="Ma L."/>
            <person name="Liu K.W."/>
            <person name="Li Z."/>
            <person name="Hsiao Y.Y."/>
            <person name="Qi Y."/>
            <person name="Fu T."/>
            <person name="Tang G.D."/>
            <person name="Zhang D."/>
            <person name="Sun W.H."/>
            <person name="Liu D.K."/>
            <person name="Li Y."/>
            <person name="Chen G.Z."/>
            <person name="Liu X.D."/>
            <person name="Liao X.Y."/>
            <person name="Jiang Y.T."/>
            <person name="Yu X."/>
            <person name="Hao Y."/>
            <person name="Huang J."/>
            <person name="Zhao X.W."/>
            <person name="Ke S."/>
            <person name="Chen Y.Y."/>
            <person name="Wu W.L."/>
            <person name="Hsu J.L."/>
            <person name="Lin Y.F."/>
            <person name="Huang M.D."/>
            <person name="Li C.Y."/>
            <person name="Huang L."/>
            <person name="Wang Z.W."/>
            <person name="Zhao X."/>
            <person name="Zhong W.Y."/>
            <person name="Peng D.H."/>
            <person name="Ahmad S."/>
            <person name="Lan S."/>
            <person name="Zhang J.S."/>
            <person name="Tsai W.C."/>
            <person name="Van de Peer Y."/>
            <person name="Liu Z.J."/>
        </authorList>
    </citation>
    <scope>NUCLEOTIDE SEQUENCE</scope>
    <source>
        <strain evidence="3">SCP</strain>
    </source>
</reference>
<keyword evidence="2" id="KW-0812">Transmembrane</keyword>
<feature type="transmembrane region" description="Helical" evidence="2">
    <location>
        <begin position="58"/>
        <end position="77"/>
    </location>
</feature>
<proteinExistence type="predicted"/>
<reference evidence="3" key="2">
    <citation type="submission" date="2023-06" db="EMBL/GenBank/DDBJ databases">
        <authorList>
            <person name="Ma L."/>
            <person name="Liu K.-W."/>
            <person name="Li Z."/>
            <person name="Hsiao Y.-Y."/>
            <person name="Qi Y."/>
            <person name="Fu T."/>
            <person name="Tang G."/>
            <person name="Zhang D."/>
            <person name="Sun W.-H."/>
            <person name="Liu D.-K."/>
            <person name="Li Y."/>
            <person name="Chen G.-Z."/>
            <person name="Liu X.-D."/>
            <person name="Liao X.-Y."/>
            <person name="Jiang Y.-T."/>
            <person name="Yu X."/>
            <person name="Hao Y."/>
            <person name="Huang J."/>
            <person name="Zhao X.-W."/>
            <person name="Ke S."/>
            <person name="Chen Y.-Y."/>
            <person name="Wu W.-L."/>
            <person name="Hsu J.-L."/>
            <person name="Lin Y.-F."/>
            <person name="Huang M.-D."/>
            <person name="Li C.-Y."/>
            <person name="Huang L."/>
            <person name="Wang Z.-W."/>
            <person name="Zhao X."/>
            <person name="Zhong W.-Y."/>
            <person name="Peng D.-H."/>
            <person name="Ahmad S."/>
            <person name="Lan S."/>
            <person name="Zhang J.-S."/>
            <person name="Tsai W.-C."/>
            <person name="Van De Peer Y."/>
            <person name="Liu Z.-J."/>
        </authorList>
    </citation>
    <scope>NUCLEOTIDE SEQUENCE</scope>
    <source>
        <strain evidence="3">SCP</strain>
        <tissue evidence="3">Leaves</tissue>
    </source>
</reference>
<keyword evidence="2" id="KW-1133">Transmembrane helix</keyword>
<feature type="region of interest" description="Disordered" evidence="1">
    <location>
        <begin position="1"/>
        <end position="44"/>
    </location>
</feature>
<evidence type="ECO:0000256" key="2">
    <source>
        <dbReference type="SAM" id="Phobius"/>
    </source>
</evidence>
<protein>
    <recommendedName>
        <fullName evidence="5">Transmembrane protein</fullName>
    </recommendedName>
</protein>
<feature type="transmembrane region" description="Helical" evidence="2">
    <location>
        <begin position="83"/>
        <end position="106"/>
    </location>
</feature>
<comment type="caution">
    <text evidence="3">The sequence shown here is derived from an EMBL/GenBank/DDBJ whole genome shotgun (WGS) entry which is preliminary data.</text>
</comment>
<dbReference type="EMBL" id="JAUJYN010000011">
    <property type="protein sequence ID" value="KAK1260746.1"/>
    <property type="molecule type" value="Genomic_DNA"/>
</dbReference>
<name>A0AAV9A902_ACOGR</name>
<feature type="compositionally biased region" description="Polar residues" evidence="1">
    <location>
        <begin position="27"/>
        <end position="42"/>
    </location>
</feature>
<sequence length="149" mass="16476">MDHLMRRTQGETTITSQDNLNRAPEAGNTNRAADQQEDSWQSENDKQVVDSGWEISKWVSIAVVVIVIGLLAHALLLELIYTVMVIILAVITVILGPVTLICIGRWKEDSQQSATDKEAIECGWKSCLMNIFASSTLIVGVFHMQHGPT</sequence>
<keyword evidence="4" id="KW-1185">Reference proteome</keyword>
<evidence type="ECO:0000313" key="3">
    <source>
        <dbReference type="EMBL" id="KAK1260746.1"/>
    </source>
</evidence>
<organism evidence="3 4">
    <name type="scientific">Acorus gramineus</name>
    <name type="common">Dwarf sweet flag</name>
    <dbReference type="NCBI Taxonomy" id="55184"/>
    <lineage>
        <taxon>Eukaryota</taxon>
        <taxon>Viridiplantae</taxon>
        <taxon>Streptophyta</taxon>
        <taxon>Embryophyta</taxon>
        <taxon>Tracheophyta</taxon>
        <taxon>Spermatophyta</taxon>
        <taxon>Magnoliopsida</taxon>
        <taxon>Liliopsida</taxon>
        <taxon>Acoraceae</taxon>
        <taxon>Acorus</taxon>
    </lineage>
</organism>